<dbReference type="EMBL" id="JBJJXI010000034">
    <property type="protein sequence ID" value="KAL3402610.1"/>
    <property type="molecule type" value="Genomic_DNA"/>
</dbReference>
<dbReference type="AlphaFoldDB" id="A0ABD2XBU0"/>
<feature type="domain" description="Reverse transcriptase" evidence="2">
    <location>
        <begin position="226"/>
        <end position="349"/>
    </location>
</feature>
<sequence>MPPKTSKTSKTDADDSEEQPAWARNFEARLIAHFDDLQSRVDASDRRMDEFMNVQKQQGESIASNSQSISNLRQQHTQNGTLLASLRENVASITSTLQSSTTATSNRALPEDTYEFFTPEELCTYYASVSSASPPLTIDSVDVICSRSLLNPLPVFSFRPVTSLNVQVAMQNCKSSSCGSDGIPATVMRLASQTISDIFTKLTNVSFETGVFPSAWKLSSIVPLSKKPSPTTPSDTRPISLLPELSKVLERLAHTQLTEHLSEHDLLDTHQHDFKPTHSTQTAFLDLTESVRSAIDDRKVTLLVSFNFSKAFDTIDHSILLSKLHRLGYSHLSLKWFASYLSNRQIAVQRQDSTLTPSQRMLQKEAGEEQVHLRHSLTNVNIGYTSDEGLPERRHSIRRRDYHQAATSSDMAAKSE</sequence>
<evidence type="ECO:0000313" key="4">
    <source>
        <dbReference type="Proteomes" id="UP001627154"/>
    </source>
</evidence>
<dbReference type="PANTHER" id="PTHR47510:SF3">
    <property type="entry name" value="ENDO_EXONUCLEASE_PHOSPHATASE DOMAIN-CONTAINING PROTEIN"/>
    <property type="match status" value="1"/>
</dbReference>
<protein>
    <recommendedName>
        <fullName evidence="2">Reverse transcriptase domain-containing protein</fullName>
    </recommendedName>
</protein>
<keyword evidence="4" id="KW-1185">Reference proteome</keyword>
<dbReference type="Proteomes" id="UP001627154">
    <property type="component" value="Unassembled WGS sequence"/>
</dbReference>
<evidence type="ECO:0000256" key="1">
    <source>
        <dbReference type="SAM" id="MobiDB-lite"/>
    </source>
</evidence>
<dbReference type="GO" id="GO:0071897">
    <property type="term" value="P:DNA biosynthetic process"/>
    <property type="evidence" value="ECO:0007669"/>
    <property type="project" value="UniProtKB-ARBA"/>
</dbReference>
<dbReference type="InterPro" id="IPR043502">
    <property type="entry name" value="DNA/RNA_pol_sf"/>
</dbReference>
<dbReference type="SUPFAM" id="SSF56672">
    <property type="entry name" value="DNA/RNA polymerases"/>
    <property type="match status" value="1"/>
</dbReference>
<feature type="region of interest" description="Disordered" evidence="1">
    <location>
        <begin position="384"/>
        <end position="416"/>
    </location>
</feature>
<name>A0ABD2XBU0_9HYME</name>
<evidence type="ECO:0000259" key="2">
    <source>
        <dbReference type="Pfam" id="PF00078"/>
    </source>
</evidence>
<accession>A0ABD2XBU0</accession>
<dbReference type="Pfam" id="PF00078">
    <property type="entry name" value="RVT_1"/>
    <property type="match status" value="1"/>
</dbReference>
<dbReference type="PANTHER" id="PTHR47510">
    <property type="entry name" value="REVERSE TRANSCRIPTASE DOMAIN-CONTAINING PROTEIN"/>
    <property type="match status" value="1"/>
</dbReference>
<dbReference type="InterPro" id="IPR000477">
    <property type="entry name" value="RT_dom"/>
</dbReference>
<evidence type="ECO:0000313" key="3">
    <source>
        <dbReference type="EMBL" id="KAL3402610.1"/>
    </source>
</evidence>
<proteinExistence type="predicted"/>
<reference evidence="3 4" key="1">
    <citation type="journal article" date="2024" name="bioRxiv">
        <title>A reference genome for Trichogramma kaykai: A tiny desert-dwelling parasitoid wasp with competing sex-ratio distorters.</title>
        <authorList>
            <person name="Culotta J."/>
            <person name="Lindsey A.R."/>
        </authorList>
    </citation>
    <scope>NUCLEOTIDE SEQUENCE [LARGE SCALE GENOMIC DNA]</scope>
    <source>
        <strain evidence="3 4">KSX58</strain>
    </source>
</reference>
<comment type="caution">
    <text evidence="3">The sequence shown here is derived from an EMBL/GenBank/DDBJ whole genome shotgun (WGS) entry which is preliminary data.</text>
</comment>
<gene>
    <name evidence="3" type="ORF">TKK_004542</name>
</gene>
<organism evidence="3 4">
    <name type="scientific">Trichogramma kaykai</name>
    <dbReference type="NCBI Taxonomy" id="54128"/>
    <lineage>
        <taxon>Eukaryota</taxon>
        <taxon>Metazoa</taxon>
        <taxon>Ecdysozoa</taxon>
        <taxon>Arthropoda</taxon>
        <taxon>Hexapoda</taxon>
        <taxon>Insecta</taxon>
        <taxon>Pterygota</taxon>
        <taxon>Neoptera</taxon>
        <taxon>Endopterygota</taxon>
        <taxon>Hymenoptera</taxon>
        <taxon>Apocrita</taxon>
        <taxon>Proctotrupomorpha</taxon>
        <taxon>Chalcidoidea</taxon>
        <taxon>Trichogrammatidae</taxon>
        <taxon>Trichogramma</taxon>
    </lineage>
</organism>
<feature type="region of interest" description="Disordered" evidence="1">
    <location>
        <begin position="1"/>
        <end position="20"/>
    </location>
</feature>